<name>A0A835Y9F2_9CHLO</name>
<feature type="transmembrane region" description="Helical" evidence="8">
    <location>
        <begin position="22"/>
        <end position="43"/>
    </location>
</feature>
<feature type="compositionally biased region" description="Polar residues" evidence="7">
    <location>
        <begin position="1068"/>
        <end position="1085"/>
    </location>
</feature>
<feature type="region of interest" description="Disordered" evidence="7">
    <location>
        <begin position="1540"/>
        <end position="1596"/>
    </location>
</feature>
<feature type="domain" description="CSC1/OSCA1-like 7TM region" evidence="9">
    <location>
        <begin position="2405"/>
        <end position="2493"/>
    </location>
</feature>
<evidence type="ECO:0000259" key="11">
    <source>
        <dbReference type="Pfam" id="PF14703"/>
    </source>
</evidence>
<keyword evidence="6 8" id="KW-0472">Membrane</keyword>
<feature type="region of interest" description="Disordered" evidence="7">
    <location>
        <begin position="139"/>
        <end position="170"/>
    </location>
</feature>
<evidence type="ECO:0000256" key="5">
    <source>
        <dbReference type="ARBA" id="ARBA00022989"/>
    </source>
</evidence>
<evidence type="ECO:0000256" key="7">
    <source>
        <dbReference type="SAM" id="MobiDB-lite"/>
    </source>
</evidence>
<feature type="compositionally biased region" description="Basic and acidic residues" evidence="7">
    <location>
        <begin position="416"/>
        <end position="425"/>
    </location>
</feature>
<evidence type="ECO:0000256" key="6">
    <source>
        <dbReference type="ARBA" id="ARBA00023136"/>
    </source>
</evidence>
<proteinExistence type="inferred from homology"/>
<reference evidence="12" key="1">
    <citation type="journal article" date="2020" name="bioRxiv">
        <title>Comparative genomics of Chlamydomonas.</title>
        <authorList>
            <person name="Craig R.J."/>
            <person name="Hasan A.R."/>
            <person name="Ness R.W."/>
            <person name="Keightley P.D."/>
        </authorList>
    </citation>
    <scope>NUCLEOTIDE SEQUENCE</scope>
    <source>
        <strain evidence="12">CCAP 11/70</strain>
    </source>
</reference>
<dbReference type="InterPro" id="IPR045122">
    <property type="entry name" value="Csc1-like"/>
</dbReference>
<dbReference type="GO" id="GO:0005227">
    <property type="term" value="F:calcium-activated cation channel activity"/>
    <property type="evidence" value="ECO:0007669"/>
    <property type="project" value="InterPro"/>
</dbReference>
<feature type="region of interest" description="Disordered" evidence="7">
    <location>
        <begin position="759"/>
        <end position="1194"/>
    </location>
</feature>
<feature type="transmembrane region" description="Helical" evidence="8">
    <location>
        <begin position="196"/>
        <end position="215"/>
    </location>
</feature>
<keyword evidence="13" id="KW-1185">Reference proteome</keyword>
<feature type="compositionally biased region" description="Low complexity" evidence="7">
    <location>
        <begin position="987"/>
        <end position="1003"/>
    </location>
</feature>
<dbReference type="Pfam" id="PF02714">
    <property type="entry name" value="RSN1_7TM"/>
    <property type="match status" value="2"/>
</dbReference>
<feature type="transmembrane region" description="Helical" evidence="8">
    <location>
        <begin position="2285"/>
        <end position="2304"/>
    </location>
</feature>
<feature type="compositionally biased region" description="Low complexity" evidence="7">
    <location>
        <begin position="856"/>
        <end position="867"/>
    </location>
</feature>
<feature type="region of interest" description="Disordered" evidence="7">
    <location>
        <begin position="317"/>
        <end position="342"/>
    </location>
</feature>
<evidence type="ECO:0000256" key="1">
    <source>
        <dbReference type="ARBA" id="ARBA00004141"/>
    </source>
</evidence>
<dbReference type="InterPro" id="IPR003864">
    <property type="entry name" value="CSC1/OSCA1-like_7TM"/>
</dbReference>
<feature type="compositionally biased region" description="Low complexity" evidence="7">
    <location>
        <begin position="1113"/>
        <end position="1122"/>
    </location>
</feature>
<dbReference type="OrthoDB" id="1689567at2759"/>
<dbReference type="Pfam" id="PF14703">
    <property type="entry name" value="PHM7_cyt"/>
    <property type="match status" value="1"/>
</dbReference>
<organism evidence="12 13">
    <name type="scientific">Edaphochlamys debaryana</name>
    <dbReference type="NCBI Taxonomy" id="47281"/>
    <lineage>
        <taxon>Eukaryota</taxon>
        <taxon>Viridiplantae</taxon>
        <taxon>Chlorophyta</taxon>
        <taxon>core chlorophytes</taxon>
        <taxon>Chlorophyceae</taxon>
        <taxon>CS clade</taxon>
        <taxon>Chlamydomonadales</taxon>
        <taxon>Chlamydomonadales incertae sedis</taxon>
        <taxon>Edaphochlamys</taxon>
    </lineage>
</organism>
<feature type="compositionally biased region" description="Polar residues" evidence="7">
    <location>
        <begin position="333"/>
        <end position="342"/>
    </location>
</feature>
<dbReference type="Pfam" id="PF13967">
    <property type="entry name" value="RSN1_TM"/>
    <property type="match status" value="1"/>
</dbReference>
<feature type="compositionally biased region" description="Basic and acidic residues" evidence="7">
    <location>
        <begin position="1243"/>
        <end position="1255"/>
    </location>
</feature>
<dbReference type="Proteomes" id="UP000612055">
    <property type="component" value="Unassembled WGS sequence"/>
</dbReference>
<feature type="domain" description="CSC1/OSCA1-like N-terminal transmembrane" evidence="10">
    <location>
        <begin position="22"/>
        <end position="216"/>
    </location>
</feature>
<evidence type="ECO:0000256" key="8">
    <source>
        <dbReference type="SAM" id="Phobius"/>
    </source>
</evidence>
<feature type="compositionally biased region" description="Low complexity" evidence="7">
    <location>
        <begin position="1256"/>
        <end position="1266"/>
    </location>
</feature>
<keyword evidence="3" id="KW-0813">Transport</keyword>
<feature type="compositionally biased region" description="Gly residues" evidence="7">
    <location>
        <begin position="892"/>
        <end position="908"/>
    </location>
</feature>
<evidence type="ECO:0000256" key="4">
    <source>
        <dbReference type="ARBA" id="ARBA00022692"/>
    </source>
</evidence>
<feature type="region of interest" description="Disordered" evidence="7">
    <location>
        <begin position="575"/>
        <end position="726"/>
    </location>
</feature>
<evidence type="ECO:0000259" key="9">
    <source>
        <dbReference type="Pfam" id="PF02714"/>
    </source>
</evidence>
<sequence length="2587" mass="264095">MPASAGSILGGGDSNLLSDDNVLAGLWADLAICAALVLAYCCLQRHSSLFRYRLTCPAVTTKPPPLATTGIRAYWDWAVQAATASDLTLLQSAGLDALVMAKTCALGLQLFGPACVLGLAVLLPVHRLAAGPQQADAAATPAFPGDGSDARSGNDTAGANGTLPDGTDAGEAFRTARTRGVLWSLSMANLPYGSHWLWLHFFFVVAWCLWATWLLRWHYRQFAIIRTHYLRKGDGFNVWRELYAQPAALGGGLPRRHGPASRRRPGGGGQGDNGGRGKLGLGVAGPVAHVGELLAAGAAPLLRLMLPMELPQLRTSAHQQQLHAAHTHDLAQGQPQGQPQEWTFSQDTQLTEAPSRLFSEQRSTVSQAQQQGRRLPPHGWERVTGQSAFTHAGHVLDSDDVSSRDGGSKASSKEASPARDVDRQRGQQPRRAPAVVEMQRLRNRRASAVRTGSSGASLAPAASLPLSLAAGPAASLGGTTAAAPAGGAVNPLSVIVNPRAAPMLAGAGASGIALLVSPRLLGAGSMRSICSRRGGGLLLSPGGSGTLAVVAAPGPGGQPQVGLVAVPSTLEAARSLPPPAYLTTQGSARVREPRPAPTTSTTTGGTRVTPRAPRPPLATPRGAGPRDASQPDHARARDQRDQGLTPRGSATLRPSGSVAEALDGDFRSQYEPPPPPANVPQPQPQRLRSAQAEVRRPLLRPSPVREDDSGTGGSCTPSAHGADRAPPPCYYSAFATPTGAAAAEAVLLACSPPPAQPPLPPPALPAVPFLPGAQGAQPVKAPQAPHPRPTKASKGAPGYQALTQASTPSPPPHHRSSARWAYEAVQPPAQRPPRPASAGDFGTPKHAASSSGGGAAAATILHSAAAGVEERRSPTKAVPGGLLGPLSRRFLGLGGGRPGSPLRGGGSPLRGIGSSPLRSAAGPDSGGLRQALLGPDGDRDSGGSGEGGGDGTTGEDRSSQESTARSPLPPPLQIPHPQLPQPPPAPQTQQPQRPQGGAARSPASGGGLVREVPSITIELASDGDSVTASATCGGGRNSKGRRARGGSDRTSGHVSGGAASRTRDSNQRHSTGSRGSHQRISNESGHYSRGSDGGAGEEASPGADSHKAGGTGWRRLLGRWGRASPGSGGRSLLPPTAPRSSQPGATPPVETAVDTQGAGGAASEDATPTQSPRGGSDRTAAPQPRSGLTPAAAAAAALLPSSPVAAGEVGGPVSPRPVSVGAARAVVARRALDRATPGSARRASQDRSAPRREGAGADVQQAVAEEAQPESDSGPLSGLDSEAEGGSLGSLGSQSMGIPRWWARQPLPALRPTPAVVAAAAAANELLRRNPGTPTAPGSGGGASHNAFSSRRATAGGAGTSGGAGSTPTAAVAERDSQRRLLLRAAAAAANAHASAAAGTPLLYPGSALPGGSAERRSGEEITAAGEEAPVGGGVRQLSWGGAEDDGADCDAGGPAHEDSGYYADPYLADLGMGMEVDPNNLDLGFGAGLDVGLDLDLHRPSVGHRKTINAVWRQDGRLASVMAQHYAVLVTGVRQPLYGPYSDGEGEATAKDPRRRRQANAQSSAASSPGVEPRKGSSGAAGEQATPERDRGAGSFSQSLTRITHYMGRLPGCLLWGSGSAAAQGKALDASSLTAVSALAVSDVATAAVALMATGNRRRSLPSPGPAGLGVGLARPSLAGTSRAPSSVFLDLSTAQGLAVGSTGAAAGPSGGTGGGRHRRTRSAAAAVTAGMDFGAAAAGAAPGSALRLPKLFPHGSPVCRTPGANGMAASLEQSPRVQRALLLAALAAAGQRAAAAAAANGVPGGSGPLHVLPAATAPAAGAVPPAARAAPVRKFGGHMRCVSEITPGEVAAALAAVDDGALAAPKSADAGAGRTSGKALVAPAAPDKVSGATCLAHVPSLEGSRRLVASPAPYDELPASGGGGFSGGGSGSGARTAAEGGGSGRADPCDDGDGSTAARPTAAERWAFVREAVECGAVAALPYSKRFCVVSATFGRLFPEDFDRAVPVVNHRQVDQLLRELDLHVAEYEQAREHYRVTGERPLGRVGGPGRLGCLAACCGPPRDLIRHHRERVAQVKEQVLAARRAALCAPRGTGSWLVFFRSQQAAATAAQCAIFAEGDEGRGGGASCDGCEEGEGDGRCYFKVMPAPGPDEVNWPALWLSPRQRAVRSALVLPLALLLLLAVPVGLFSGGLQQLSAMLCTPVETESASGSATELAPLWPWYCAQHSGPARVLKRLVVGWLPALLISLWQGMVLPVVCWLLVQSGGLAFSLSEADRRVASYLFLYDVFNAFLGGVVGSALVQSLRTALYQGPSALLALLGGALPTSSNFFLSYLAFRALVAAPLRLLIPHVGVRLYLLRRYCRWRPRARRGQGRGQKRGARSGGGEDEEESSGCFLGCGGKPSEREAAVMYAPVSPRYGYEVGMILLVFVVSSAFLVVAPVLLPAAMAFFAAAWLFWRHALLYVYVRQYEGGGGMWDLVFGRLAAVVALAAAFSGAALLARGGTAQGVLLLAGAPPMLLRFASRVSRRYRRGEAAMPLDLAADAPTASVDPWVYMPPPLHHQAAGWHPDWAVPWRGWNLPPYGV</sequence>
<feature type="transmembrane region" description="Helical" evidence="8">
    <location>
        <begin position="2343"/>
        <end position="2360"/>
    </location>
</feature>
<gene>
    <name evidence="12" type="ORF">HYH03_005476</name>
</gene>
<accession>A0A835Y9F2</accession>
<feature type="transmembrane region" description="Helical" evidence="8">
    <location>
        <begin position="2240"/>
        <end position="2265"/>
    </location>
</feature>
<keyword evidence="4 8" id="KW-0812">Transmembrane</keyword>
<feature type="region of interest" description="Disordered" evidence="7">
    <location>
        <begin position="1229"/>
        <end position="1295"/>
    </location>
</feature>
<feature type="region of interest" description="Disordered" evidence="7">
    <location>
        <begin position="1920"/>
        <end position="1960"/>
    </location>
</feature>
<feature type="compositionally biased region" description="Basic and acidic residues" evidence="7">
    <location>
        <begin position="394"/>
        <end position="407"/>
    </location>
</feature>
<feature type="region of interest" description="Disordered" evidence="7">
    <location>
        <begin position="1400"/>
        <end position="1425"/>
    </location>
</feature>
<feature type="region of interest" description="Disordered" evidence="7">
    <location>
        <begin position="2374"/>
        <end position="2396"/>
    </location>
</feature>
<feature type="region of interest" description="Disordered" evidence="7">
    <location>
        <begin position="1328"/>
        <end position="1376"/>
    </location>
</feature>
<feature type="region of interest" description="Disordered" evidence="7">
    <location>
        <begin position="391"/>
        <end position="436"/>
    </location>
</feature>
<feature type="domain" description="CSC1/OSCA1-like cytosolic" evidence="11">
    <location>
        <begin position="1993"/>
        <end position="2159"/>
    </location>
</feature>
<comment type="subcellular location">
    <subcellularLocation>
        <location evidence="1">Membrane</location>
        <topology evidence="1">Multi-pass membrane protein</topology>
    </subcellularLocation>
</comment>
<feature type="compositionally biased region" description="Basic and acidic residues" evidence="7">
    <location>
        <begin position="629"/>
        <end position="641"/>
    </location>
</feature>
<feature type="compositionally biased region" description="Low complexity" evidence="7">
    <location>
        <begin position="1560"/>
        <end position="1569"/>
    </location>
</feature>
<dbReference type="EMBL" id="JAEHOE010000018">
    <property type="protein sequence ID" value="KAG2496656.1"/>
    <property type="molecule type" value="Genomic_DNA"/>
</dbReference>
<dbReference type="InterPro" id="IPR032880">
    <property type="entry name" value="CSC1/OSCA1-like_N"/>
</dbReference>
<comment type="similarity">
    <text evidence="2">Belongs to the CSC1 (TC 1.A.17) family.</text>
</comment>
<feature type="transmembrane region" description="Helical" evidence="8">
    <location>
        <begin position="2448"/>
        <end position="2469"/>
    </location>
</feature>
<feature type="compositionally biased region" description="Gly residues" evidence="7">
    <location>
        <begin position="266"/>
        <end position="278"/>
    </location>
</feature>
<feature type="compositionally biased region" description="Basic residues" evidence="7">
    <location>
        <begin position="254"/>
        <end position="265"/>
    </location>
</feature>
<feature type="compositionally biased region" description="Gly residues" evidence="7">
    <location>
        <begin position="1356"/>
        <end position="1365"/>
    </location>
</feature>
<dbReference type="InterPro" id="IPR027815">
    <property type="entry name" value="CSC1/OSCA1-like_cyt"/>
</dbReference>
<feature type="compositionally biased region" description="Basic residues" evidence="7">
    <location>
        <begin position="2374"/>
        <end position="2383"/>
    </location>
</feature>
<evidence type="ECO:0000313" key="13">
    <source>
        <dbReference type="Proteomes" id="UP000612055"/>
    </source>
</evidence>
<feature type="transmembrane region" description="Helical" evidence="8">
    <location>
        <begin position="2316"/>
        <end position="2337"/>
    </location>
</feature>
<evidence type="ECO:0000256" key="3">
    <source>
        <dbReference type="ARBA" id="ARBA00022448"/>
    </source>
</evidence>
<feature type="transmembrane region" description="Helical" evidence="8">
    <location>
        <begin position="2481"/>
        <end position="2502"/>
    </location>
</feature>
<feature type="compositionally biased region" description="Polar residues" evidence="7">
    <location>
        <begin position="362"/>
        <end position="372"/>
    </location>
</feature>
<protein>
    <submittedName>
        <fullName evidence="12">Uncharacterized protein</fullName>
    </submittedName>
</protein>
<feature type="compositionally biased region" description="Pro residues" evidence="7">
    <location>
        <begin position="671"/>
        <end position="683"/>
    </location>
</feature>
<feature type="transmembrane region" description="Helical" evidence="8">
    <location>
        <begin position="2173"/>
        <end position="2191"/>
    </location>
</feature>
<feature type="compositionally biased region" description="Low complexity" evidence="7">
    <location>
        <begin position="597"/>
        <end position="611"/>
    </location>
</feature>
<keyword evidence="5 8" id="KW-1133">Transmembrane helix</keyword>
<feature type="compositionally biased region" description="Pro residues" evidence="7">
    <location>
        <begin position="967"/>
        <end position="986"/>
    </location>
</feature>
<feature type="transmembrane region" description="Helical" evidence="8">
    <location>
        <begin position="2421"/>
        <end position="2442"/>
    </location>
</feature>
<evidence type="ECO:0000256" key="2">
    <source>
        <dbReference type="ARBA" id="ARBA00007779"/>
    </source>
</evidence>
<feature type="compositionally biased region" description="Gly residues" evidence="7">
    <location>
        <begin position="942"/>
        <end position="952"/>
    </location>
</feature>
<evidence type="ECO:0000259" key="10">
    <source>
        <dbReference type="Pfam" id="PF13967"/>
    </source>
</evidence>
<dbReference type="PANTHER" id="PTHR13018">
    <property type="entry name" value="PROBABLE MEMBRANE PROTEIN DUF221-RELATED"/>
    <property type="match status" value="1"/>
</dbReference>
<feature type="transmembrane region" description="Helical" evidence="8">
    <location>
        <begin position="2508"/>
        <end position="2525"/>
    </location>
</feature>
<comment type="caution">
    <text evidence="12">The sequence shown here is derived from an EMBL/GenBank/DDBJ whole genome shotgun (WGS) entry which is preliminary data.</text>
</comment>
<feature type="region of interest" description="Disordered" evidence="7">
    <location>
        <begin position="362"/>
        <end position="381"/>
    </location>
</feature>
<dbReference type="GO" id="GO:0005886">
    <property type="term" value="C:plasma membrane"/>
    <property type="evidence" value="ECO:0007669"/>
    <property type="project" value="TreeGrafter"/>
</dbReference>
<evidence type="ECO:0000313" key="12">
    <source>
        <dbReference type="EMBL" id="KAG2496656.1"/>
    </source>
</evidence>
<feature type="region of interest" description="Disordered" evidence="7">
    <location>
        <begin position="250"/>
        <end position="278"/>
    </location>
</feature>
<dbReference type="PANTHER" id="PTHR13018:SF5">
    <property type="entry name" value="RE44586P"/>
    <property type="match status" value="1"/>
</dbReference>
<feature type="domain" description="CSC1/OSCA1-like 7TM region" evidence="9">
    <location>
        <begin position="2216"/>
        <end position="2370"/>
    </location>
</feature>
<feature type="compositionally biased region" description="Gly residues" evidence="7">
    <location>
        <begin position="1922"/>
        <end position="1934"/>
    </location>
</feature>